<name>A0A553CMS8_9FLAO</name>
<dbReference type="EMBL" id="VJZR01000004">
    <property type="protein sequence ID" value="TRX21715.1"/>
    <property type="molecule type" value="Genomic_DNA"/>
</dbReference>
<sequence>MKYLLLLFSITFQGQVLHHQMLSSQGISTKTPDGFLIRQTVGQQSLTGTSTNKEYVVMQGFQQSMWGKYIASNNVDAFQGITTTTYPNPFTQTINFQFSRPVTDMISISIFDFLGRLIFQKNTKSVNDILTIDLMGLPTSEYLIHLKTNSLNYYTKIIKK</sequence>
<keyword evidence="4" id="KW-1185">Reference proteome</keyword>
<dbReference type="RefSeq" id="WP_144071322.1">
    <property type="nucleotide sequence ID" value="NZ_VJZR01000004.1"/>
</dbReference>
<keyword evidence="1" id="KW-0732">Signal</keyword>
<dbReference type="AlphaFoldDB" id="A0A553CMS8"/>
<evidence type="ECO:0000313" key="4">
    <source>
        <dbReference type="Proteomes" id="UP000318585"/>
    </source>
</evidence>
<dbReference type="OrthoDB" id="1408995at2"/>
<gene>
    <name evidence="3" type="ORF">FNW17_07540</name>
</gene>
<dbReference type="Proteomes" id="UP000318585">
    <property type="component" value="Unassembled WGS sequence"/>
</dbReference>
<dbReference type="Pfam" id="PF18962">
    <property type="entry name" value="Por_Secre_tail"/>
    <property type="match status" value="1"/>
</dbReference>
<accession>A0A553CMS8</accession>
<organism evidence="3 4">
    <name type="scientific">Flavobacterium franklandianum</name>
    <dbReference type="NCBI Taxonomy" id="2594430"/>
    <lineage>
        <taxon>Bacteria</taxon>
        <taxon>Pseudomonadati</taxon>
        <taxon>Bacteroidota</taxon>
        <taxon>Flavobacteriia</taxon>
        <taxon>Flavobacteriales</taxon>
        <taxon>Flavobacteriaceae</taxon>
        <taxon>Flavobacterium</taxon>
    </lineage>
</organism>
<comment type="caution">
    <text evidence="3">The sequence shown here is derived from an EMBL/GenBank/DDBJ whole genome shotgun (WGS) entry which is preliminary data.</text>
</comment>
<dbReference type="NCBIfam" id="TIGR04183">
    <property type="entry name" value="Por_Secre_tail"/>
    <property type="match status" value="1"/>
</dbReference>
<dbReference type="InterPro" id="IPR026444">
    <property type="entry name" value="Secre_tail"/>
</dbReference>
<proteinExistence type="predicted"/>
<feature type="domain" description="Secretion system C-terminal sorting" evidence="2">
    <location>
        <begin position="86"/>
        <end position="158"/>
    </location>
</feature>
<dbReference type="Gene3D" id="2.60.40.3080">
    <property type="match status" value="1"/>
</dbReference>
<evidence type="ECO:0000313" key="3">
    <source>
        <dbReference type="EMBL" id="TRX21715.1"/>
    </source>
</evidence>
<evidence type="ECO:0000259" key="2">
    <source>
        <dbReference type="Pfam" id="PF18962"/>
    </source>
</evidence>
<protein>
    <submittedName>
        <fullName evidence="3">T9SS type A sorting domain-containing protein</fullName>
    </submittedName>
</protein>
<reference evidence="3 4" key="1">
    <citation type="submission" date="2019-07" db="EMBL/GenBank/DDBJ databases">
        <title>Novel species of Flavobacterium.</title>
        <authorList>
            <person name="Liu Q."/>
            <person name="Xin Y.-H."/>
        </authorList>
    </citation>
    <scope>NUCLEOTIDE SEQUENCE [LARGE SCALE GENOMIC DNA]</scope>
    <source>
        <strain evidence="3 4">LB3P56</strain>
    </source>
</reference>
<evidence type="ECO:0000256" key="1">
    <source>
        <dbReference type="ARBA" id="ARBA00022729"/>
    </source>
</evidence>